<evidence type="ECO:0000256" key="7">
    <source>
        <dbReference type="ARBA" id="ARBA00023180"/>
    </source>
</evidence>
<dbReference type="GO" id="GO:0007200">
    <property type="term" value="P:phospholipase C-activating G protein-coupled receptor signaling pathway"/>
    <property type="evidence" value="ECO:0007669"/>
    <property type="project" value="TreeGrafter"/>
</dbReference>
<accession>A0AAY4DIM3</accession>
<protein>
    <recommendedName>
        <fullName evidence="11">G-protein coupled receptors family 1 profile domain-containing protein</fullName>
    </recommendedName>
</protein>
<reference evidence="12 13" key="1">
    <citation type="submission" date="2020-06" db="EMBL/GenBank/DDBJ databases">
        <authorList>
            <consortium name="Wellcome Sanger Institute Data Sharing"/>
        </authorList>
    </citation>
    <scope>NUCLEOTIDE SEQUENCE [LARGE SCALE GENOMIC DNA]</scope>
</reference>
<keyword evidence="5 10" id="KW-0472">Membrane</keyword>
<dbReference type="InterPro" id="IPR000276">
    <property type="entry name" value="GPCR_Rhodpsn"/>
</dbReference>
<feature type="transmembrane region" description="Helical" evidence="10">
    <location>
        <begin position="15"/>
        <end position="36"/>
    </location>
</feature>
<evidence type="ECO:0000256" key="6">
    <source>
        <dbReference type="ARBA" id="ARBA00023170"/>
    </source>
</evidence>
<feature type="transmembrane region" description="Helical" evidence="10">
    <location>
        <begin position="261"/>
        <end position="280"/>
    </location>
</feature>
<dbReference type="InterPro" id="IPR017452">
    <property type="entry name" value="GPCR_Rhodpsn_7TM"/>
</dbReference>
<dbReference type="PRINTS" id="PR00237">
    <property type="entry name" value="GPCRRHODOPSN"/>
</dbReference>
<comment type="similarity">
    <text evidence="9">Belongs to the G-protein coupled receptor 1 family.</text>
</comment>
<dbReference type="PANTHER" id="PTHR24232">
    <property type="entry name" value="G-PROTEIN COUPLED RECEPTOR"/>
    <property type="match status" value="1"/>
</dbReference>
<evidence type="ECO:0000256" key="5">
    <source>
        <dbReference type="ARBA" id="ARBA00023136"/>
    </source>
</evidence>
<dbReference type="GeneTree" id="ENSGT00940000164014"/>
<dbReference type="Gene3D" id="1.20.1070.10">
    <property type="entry name" value="Rhodopsin 7-helix transmembrane proteins"/>
    <property type="match status" value="1"/>
</dbReference>
<keyword evidence="2 9" id="KW-0812">Transmembrane</keyword>
<evidence type="ECO:0000313" key="13">
    <source>
        <dbReference type="Proteomes" id="UP000694580"/>
    </source>
</evidence>
<keyword evidence="13" id="KW-1185">Reference proteome</keyword>
<keyword evidence="7" id="KW-0325">Glycoprotein</keyword>
<name>A0AAY4DIM3_9TELE</name>
<evidence type="ECO:0000256" key="4">
    <source>
        <dbReference type="ARBA" id="ARBA00023040"/>
    </source>
</evidence>
<keyword evidence="6 9" id="KW-0675">Receptor</keyword>
<dbReference type="Ensembl" id="ENSDCDT00010055519.1">
    <property type="protein sequence ID" value="ENSDCDP00010045355.1"/>
    <property type="gene ID" value="ENSDCDG00010027940.1"/>
</dbReference>
<dbReference type="PANTHER" id="PTHR24232:SF85">
    <property type="entry name" value="G-PROTEIN COUPLED RECEPTOR 4"/>
    <property type="match status" value="1"/>
</dbReference>
<comment type="subcellular location">
    <subcellularLocation>
        <location evidence="1">Membrane</location>
        <topology evidence="1">Multi-pass membrane protein</topology>
    </subcellularLocation>
</comment>
<evidence type="ECO:0000256" key="8">
    <source>
        <dbReference type="ARBA" id="ARBA00023224"/>
    </source>
</evidence>
<dbReference type="GO" id="GO:0035025">
    <property type="term" value="P:positive regulation of Rho protein signal transduction"/>
    <property type="evidence" value="ECO:0007669"/>
    <property type="project" value="TreeGrafter"/>
</dbReference>
<evidence type="ECO:0000313" key="12">
    <source>
        <dbReference type="Ensembl" id="ENSDCDP00010045355.1"/>
    </source>
</evidence>
<feature type="domain" description="G-protein coupled receptors family 1 profile" evidence="11">
    <location>
        <begin position="27"/>
        <end position="251"/>
    </location>
</feature>
<dbReference type="PROSITE" id="PS00237">
    <property type="entry name" value="G_PROTEIN_RECEP_F1_1"/>
    <property type="match status" value="1"/>
</dbReference>
<feature type="transmembrane region" description="Helical" evidence="10">
    <location>
        <begin position="231"/>
        <end position="254"/>
    </location>
</feature>
<feature type="transmembrane region" description="Helical" evidence="10">
    <location>
        <begin position="48"/>
        <end position="66"/>
    </location>
</feature>
<evidence type="ECO:0000259" key="11">
    <source>
        <dbReference type="PROSITE" id="PS50262"/>
    </source>
</evidence>
<dbReference type="Proteomes" id="UP000694580">
    <property type="component" value="Chromosome 8"/>
</dbReference>
<evidence type="ECO:0000256" key="3">
    <source>
        <dbReference type="ARBA" id="ARBA00022989"/>
    </source>
</evidence>
<proteinExistence type="inferred from homology"/>
<keyword evidence="4 9" id="KW-0297">G-protein coupled receptor</keyword>
<feature type="transmembrane region" description="Helical" evidence="10">
    <location>
        <begin position="78"/>
        <end position="99"/>
    </location>
</feature>
<sequence>MNHANPSDLYYPMFIYSWGVFSVGLPVSFLAVYGLYFQIKADHVTPVYVINLLISDVLQLCAKPTFLSIPPLGMVYELMVFIYALGLLSSTMFMVCIAAERYCMIAHPVWFRFRREIKNSIFVSFCVWLVAMATVTIVVLSGLAGIVDVRKLLLATMILSLLPYPFVLFFFMGTWRALSMSIALSRHERRRILGILAFVLCVYTVLFLPHMVVILILYIKPAFMKSVNMQLTTIVTDFILCLNPLVDPVLYVLMRKDKRNVLPSTFYAHHFVWCVLMWHMTNGTSLL</sequence>
<dbReference type="PROSITE" id="PS50262">
    <property type="entry name" value="G_PROTEIN_RECEP_F1_2"/>
    <property type="match status" value="1"/>
</dbReference>
<organism evidence="12 13">
    <name type="scientific">Denticeps clupeoides</name>
    <name type="common">denticle herring</name>
    <dbReference type="NCBI Taxonomy" id="299321"/>
    <lineage>
        <taxon>Eukaryota</taxon>
        <taxon>Metazoa</taxon>
        <taxon>Chordata</taxon>
        <taxon>Craniata</taxon>
        <taxon>Vertebrata</taxon>
        <taxon>Euteleostomi</taxon>
        <taxon>Actinopterygii</taxon>
        <taxon>Neopterygii</taxon>
        <taxon>Teleostei</taxon>
        <taxon>Clupei</taxon>
        <taxon>Clupeiformes</taxon>
        <taxon>Denticipitoidei</taxon>
        <taxon>Denticipitidae</taxon>
        <taxon>Denticeps</taxon>
    </lineage>
</organism>
<evidence type="ECO:0000256" key="9">
    <source>
        <dbReference type="RuleBase" id="RU000688"/>
    </source>
</evidence>
<evidence type="ECO:0000256" key="10">
    <source>
        <dbReference type="SAM" id="Phobius"/>
    </source>
</evidence>
<reference evidence="12" key="3">
    <citation type="submission" date="2025-09" db="UniProtKB">
        <authorList>
            <consortium name="Ensembl"/>
        </authorList>
    </citation>
    <scope>IDENTIFICATION</scope>
</reference>
<feature type="transmembrane region" description="Helical" evidence="10">
    <location>
        <begin position="192"/>
        <end position="219"/>
    </location>
</feature>
<dbReference type="AlphaFoldDB" id="A0AAY4DIM3"/>
<feature type="transmembrane region" description="Helical" evidence="10">
    <location>
        <begin position="120"/>
        <end position="146"/>
    </location>
</feature>
<keyword evidence="3 10" id="KW-1133">Transmembrane helix</keyword>
<reference evidence="12" key="2">
    <citation type="submission" date="2025-08" db="UniProtKB">
        <authorList>
            <consortium name="Ensembl"/>
        </authorList>
    </citation>
    <scope>IDENTIFICATION</scope>
</reference>
<dbReference type="GO" id="GO:0004930">
    <property type="term" value="F:G protein-coupled receptor activity"/>
    <property type="evidence" value="ECO:0007669"/>
    <property type="project" value="UniProtKB-KW"/>
</dbReference>
<dbReference type="SUPFAM" id="SSF81321">
    <property type="entry name" value="Family A G protein-coupled receptor-like"/>
    <property type="match status" value="1"/>
</dbReference>
<feature type="transmembrane region" description="Helical" evidence="10">
    <location>
        <begin position="152"/>
        <end position="171"/>
    </location>
</feature>
<evidence type="ECO:0000256" key="2">
    <source>
        <dbReference type="ARBA" id="ARBA00022692"/>
    </source>
</evidence>
<dbReference type="GO" id="GO:0005886">
    <property type="term" value="C:plasma membrane"/>
    <property type="evidence" value="ECO:0007669"/>
    <property type="project" value="TreeGrafter"/>
</dbReference>
<keyword evidence="8 9" id="KW-0807">Transducer</keyword>
<dbReference type="Pfam" id="PF00001">
    <property type="entry name" value="7tm_1"/>
    <property type="match status" value="1"/>
</dbReference>
<evidence type="ECO:0000256" key="1">
    <source>
        <dbReference type="ARBA" id="ARBA00004141"/>
    </source>
</evidence>